<proteinExistence type="predicted"/>
<dbReference type="GeneID" id="17273257"/>
<dbReference type="PaxDb" id="2903-EOD27711"/>
<feature type="transmembrane region" description="Helical" evidence="2">
    <location>
        <begin position="209"/>
        <end position="230"/>
    </location>
</feature>
<keyword evidence="2" id="KW-1133">Transmembrane helix</keyword>
<dbReference type="Proteomes" id="UP000013827">
    <property type="component" value="Unassembled WGS sequence"/>
</dbReference>
<evidence type="ECO:0008006" key="5">
    <source>
        <dbReference type="Google" id="ProtNLM"/>
    </source>
</evidence>
<keyword evidence="4" id="KW-1185">Reference proteome</keyword>
<evidence type="ECO:0000313" key="3">
    <source>
        <dbReference type="EnsemblProtists" id="EOD27711"/>
    </source>
</evidence>
<organism evidence="3 4">
    <name type="scientific">Emiliania huxleyi (strain CCMP1516)</name>
    <dbReference type="NCBI Taxonomy" id="280463"/>
    <lineage>
        <taxon>Eukaryota</taxon>
        <taxon>Haptista</taxon>
        <taxon>Haptophyta</taxon>
        <taxon>Prymnesiophyceae</taxon>
        <taxon>Isochrysidales</taxon>
        <taxon>Noelaerhabdaceae</taxon>
        <taxon>Emiliania</taxon>
    </lineage>
</organism>
<feature type="transmembrane region" description="Helical" evidence="2">
    <location>
        <begin position="84"/>
        <end position="105"/>
    </location>
</feature>
<dbReference type="EnsemblProtists" id="EOD27711">
    <property type="protein sequence ID" value="EOD27711"/>
    <property type="gene ID" value="EMIHUDRAFT_434862"/>
</dbReference>
<protein>
    <recommendedName>
        <fullName evidence="5">TIR domain-containing protein</fullName>
    </recommendedName>
</protein>
<reference evidence="3" key="2">
    <citation type="submission" date="2024-10" db="UniProtKB">
        <authorList>
            <consortium name="EnsemblProtists"/>
        </authorList>
    </citation>
    <scope>IDENTIFICATION</scope>
</reference>
<feature type="transmembrane region" description="Helical" evidence="2">
    <location>
        <begin position="6"/>
        <end position="30"/>
    </location>
</feature>
<evidence type="ECO:0000256" key="1">
    <source>
        <dbReference type="SAM" id="MobiDB-lite"/>
    </source>
</evidence>
<dbReference type="AlphaFoldDB" id="A0A0D3JW26"/>
<feature type="compositionally biased region" description="Low complexity" evidence="1">
    <location>
        <begin position="567"/>
        <end position="588"/>
    </location>
</feature>
<dbReference type="HOGENOM" id="CLU_026755_0_0_1"/>
<keyword evidence="2" id="KW-0472">Membrane</keyword>
<feature type="transmembrane region" description="Helical" evidence="2">
    <location>
        <begin position="176"/>
        <end position="197"/>
    </location>
</feature>
<name>A0A0D3JW26_EMIH1</name>
<sequence>MQGPTVAAVYVVVCVGFTVGLFVAYSLWALASESAAGKGRPRARRAEQLQAGKRRDDRRSADVQARLQRAFHARRRLRVRVQGLMLTTALAVLVWGLIPAGLVAADLWPESLHSWVTAFCAFPVAFVFTLMSLRPTDTVCIRVVSGCWLVIALLLTGCFVALALGHPEDDPAETEWYFGAQALICSGRVLFEVHATVSSPPPRRRLLRLTGVVRGSMALGGLASLLYFPLRALYLEPAFASSKDFVPSLAIGVVEIVCAVLLHPRLRGVALAALSRIGSTPEEREAAVVASLCSLGRLTRSELLPLAEASFRAVRFDKLRESDLSPRGLAPGPAAGAAPLGEPCELGECDAFVSHAWSDPAGAKWAALRAWAERFEAEEGRWPKVWVDRVCIDQANIEASLPCLPIFLAGCHTLVILAGPSWSSRLWCVIELFTFLRMKGAEDRICVVPLLPGDTAQEQRAALEGVVASFASFDARQALCSRSEDREALLAVIETSFGSLASFSEWAKSLFSERATIVSRHFDARETVGAWGGVETSRGWQGLSRLFRARSGAAGSRSGRRSRRHSSAAGSACSGASSGPVAASPRVSDATRGTSAEECEVV</sequence>
<feature type="transmembrane region" description="Helical" evidence="2">
    <location>
        <begin position="111"/>
        <end position="131"/>
    </location>
</feature>
<dbReference type="RefSeq" id="XP_005780140.1">
    <property type="nucleotide sequence ID" value="XM_005780083.1"/>
</dbReference>
<evidence type="ECO:0000313" key="4">
    <source>
        <dbReference type="Proteomes" id="UP000013827"/>
    </source>
</evidence>
<accession>A0A0D3JW26</accession>
<keyword evidence="2" id="KW-0812">Transmembrane</keyword>
<reference evidence="4" key="1">
    <citation type="journal article" date="2013" name="Nature">
        <title>Pan genome of the phytoplankton Emiliania underpins its global distribution.</title>
        <authorList>
            <person name="Read B.A."/>
            <person name="Kegel J."/>
            <person name="Klute M.J."/>
            <person name="Kuo A."/>
            <person name="Lefebvre S.C."/>
            <person name="Maumus F."/>
            <person name="Mayer C."/>
            <person name="Miller J."/>
            <person name="Monier A."/>
            <person name="Salamov A."/>
            <person name="Young J."/>
            <person name="Aguilar M."/>
            <person name="Claverie J.M."/>
            <person name="Frickenhaus S."/>
            <person name="Gonzalez K."/>
            <person name="Herman E.K."/>
            <person name="Lin Y.C."/>
            <person name="Napier J."/>
            <person name="Ogata H."/>
            <person name="Sarno A.F."/>
            <person name="Shmutz J."/>
            <person name="Schroeder D."/>
            <person name="de Vargas C."/>
            <person name="Verret F."/>
            <person name="von Dassow P."/>
            <person name="Valentin K."/>
            <person name="Van de Peer Y."/>
            <person name="Wheeler G."/>
            <person name="Dacks J.B."/>
            <person name="Delwiche C.F."/>
            <person name="Dyhrman S.T."/>
            <person name="Glockner G."/>
            <person name="John U."/>
            <person name="Richards T."/>
            <person name="Worden A.Z."/>
            <person name="Zhang X."/>
            <person name="Grigoriev I.V."/>
            <person name="Allen A.E."/>
            <person name="Bidle K."/>
            <person name="Borodovsky M."/>
            <person name="Bowler C."/>
            <person name="Brownlee C."/>
            <person name="Cock J.M."/>
            <person name="Elias M."/>
            <person name="Gladyshev V.N."/>
            <person name="Groth M."/>
            <person name="Guda C."/>
            <person name="Hadaegh A."/>
            <person name="Iglesias-Rodriguez M.D."/>
            <person name="Jenkins J."/>
            <person name="Jones B.M."/>
            <person name="Lawson T."/>
            <person name="Leese F."/>
            <person name="Lindquist E."/>
            <person name="Lobanov A."/>
            <person name="Lomsadze A."/>
            <person name="Malik S.B."/>
            <person name="Marsh M.E."/>
            <person name="Mackinder L."/>
            <person name="Mock T."/>
            <person name="Mueller-Roeber B."/>
            <person name="Pagarete A."/>
            <person name="Parker M."/>
            <person name="Probert I."/>
            <person name="Quesneville H."/>
            <person name="Raines C."/>
            <person name="Rensing S.A."/>
            <person name="Riano-Pachon D.M."/>
            <person name="Richier S."/>
            <person name="Rokitta S."/>
            <person name="Shiraiwa Y."/>
            <person name="Soanes D.M."/>
            <person name="van der Giezen M."/>
            <person name="Wahlund T.M."/>
            <person name="Williams B."/>
            <person name="Wilson W."/>
            <person name="Wolfe G."/>
            <person name="Wurch L.L."/>
        </authorList>
    </citation>
    <scope>NUCLEOTIDE SEQUENCE</scope>
</reference>
<dbReference type="KEGG" id="ehx:EMIHUDRAFT_434862"/>
<feature type="region of interest" description="Disordered" evidence="1">
    <location>
        <begin position="551"/>
        <end position="602"/>
    </location>
</feature>
<evidence type="ECO:0000256" key="2">
    <source>
        <dbReference type="SAM" id="Phobius"/>
    </source>
</evidence>
<feature type="transmembrane region" description="Helical" evidence="2">
    <location>
        <begin position="143"/>
        <end position="164"/>
    </location>
</feature>